<dbReference type="EMBL" id="SPIA01000002">
    <property type="protein sequence ID" value="TFH67741.1"/>
    <property type="molecule type" value="Genomic_DNA"/>
</dbReference>
<keyword evidence="9 11" id="KW-0472">Membrane</keyword>
<dbReference type="SUPFAM" id="SSF56935">
    <property type="entry name" value="Porins"/>
    <property type="match status" value="1"/>
</dbReference>
<evidence type="ECO:0000313" key="17">
    <source>
        <dbReference type="Proteomes" id="UP000298133"/>
    </source>
</evidence>
<keyword evidence="13" id="KW-0732">Signal</keyword>
<dbReference type="AlphaFoldDB" id="A0A4Y8UHU8"/>
<evidence type="ECO:0000256" key="4">
    <source>
        <dbReference type="ARBA" id="ARBA00022496"/>
    </source>
</evidence>
<comment type="similarity">
    <text evidence="11 12">Belongs to the TonB-dependent receptor family.</text>
</comment>
<evidence type="ECO:0000256" key="1">
    <source>
        <dbReference type="ARBA" id="ARBA00004571"/>
    </source>
</evidence>
<comment type="subcellular location">
    <subcellularLocation>
        <location evidence="1 11">Cell outer membrane</location>
        <topology evidence="1 11">Multi-pass membrane protein</topology>
    </subcellularLocation>
</comment>
<evidence type="ECO:0000256" key="8">
    <source>
        <dbReference type="ARBA" id="ARBA00023077"/>
    </source>
</evidence>
<keyword evidence="6" id="KW-0408">Iron</keyword>
<dbReference type="GO" id="GO:0009279">
    <property type="term" value="C:cell outer membrane"/>
    <property type="evidence" value="ECO:0007669"/>
    <property type="project" value="UniProtKB-SubCell"/>
</dbReference>
<evidence type="ECO:0000256" key="12">
    <source>
        <dbReference type="RuleBase" id="RU003357"/>
    </source>
</evidence>
<keyword evidence="2 11" id="KW-0813">Transport</keyword>
<sequence length="826" mass="87688">MSTNLKSKKSLATSLLAAAVATVSSVGFAQQSQTAESEIHVLEEIIVSARRKEESLQSTPVSVNALNNEALLEANITSFTDLQQNVPGVFFAGSGGLNNPVYVIRGQSKGLLGTSSPAVVSYFAEVPQPSWGSAVPQFDMANIQVLKGPQGTLFGRNTTGGAILYSPQAPEHEMSGYLSGSLGDENLTRAQGAINLPLVEGKVALRLAGDINQRDGYTKNIGVGGDLDAVDTQSFRASLLVELERFKNLLIVDHFESENDGFNTSLSADAFVDTLDNIVGANPTLGAFGLTAQMLEEYALAEQRGPRVNAPYFDQSESNERMTLVNRTEFDLNESLQLVNIFGYQTTELSYAPNIDGIGSLELSNPFLASVPGALSGDITMVKATLVDESKQLSNELQLRGTAFDDRLDWLVGAFYVKLEPDGAGQMNGTTVLSAAIDFGLPAPVSVGFGPSNGQYLFLTDESQAVFFHGEYALTDALSLELGVRYTEDDFEACVATGARALDGGEPMDVISESQCRAGEGVNNSGVVEKSSNETTYSLGVNWQATDNIFAYAVARHGYRAGGGNGPVFEGALVPYQTFEPETVDDIELGLRADWDLGGGVLARTNITYFSAEVTDAQGDIGGGVSTGRGCVPGDLTSGTPDGDCDVSNDPTGGALVLNVGDTEVDGVDLELVLAPNDHLTLSLNATFQDAKVKAYDTQANPLIQGIVARGGADPFLFFVDDTIQANIRYALPMGDLAEELVVNLNYYDTSEAVKGDIEIPGYSLTNFRADLRNVKGSNVDLSLFVNNLTDEEYLISSGASTTGLGVGGFVYGAPRLWGVEARYSF</sequence>
<keyword evidence="3 11" id="KW-1134">Transmembrane beta strand</keyword>
<organism evidence="16 17">
    <name type="scientific">Gammaproteobacteria bacterium LSUCC0057</name>
    <dbReference type="NCBI Taxonomy" id="2559237"/>
    <lineage>
        <taxon>Bacteria</taxon>
        <taxon>Pseudomonadati</taxon>
        <taxon>Pseudomonadota</taxon>
        <taxon>Gammaproteobacteria</taxon>
        <taxon>Cellvibrionales</taxon>
        <taxon>Porticoccaceae</taxon>
        <taxon>SAR92 clade</taxon>
    </lineage>
</organism>
<keyword evidence="4" id="KW-0410">Iron transport</keyword>
<dbReference type="InterPro" id="IPR039426">
    <property type="entry name" value="TonB-dep_rcpt-like"/>
</dbReference>
<dbReference type="InterPro" id="IPR000531">
    <property type="entry name" value="Beta-barrel_TonB"/>
</dbReference>
<evidence type="ECO:0000256" key="6">
    <source>
        <dbReference type="ARBA" id="ARBA00023004"/>
    </source>
</evidence>
<dbReference type="PROSITE" id="PS52016">
    <property type="entry name" value="TONB_DEPENDENT_REC_3"/>
    <property type="match status" value="1"/>
</dbReference>
<dbReference type="Pfam" id="PF07715">
    <property type="entry name" value="Plug"/>
    <property type="match status" value="1"/>
</dbReference>
<dbReference type="Proteomes" id="UP000298133">
    <property type="component" value="Unassembled WGS sequence"/>
</dbReference>
<evidence type="ECO:0000256" key="9">
    <source>
        <dbReference type="ARBA" id="ARBA00023136"/>
    </source>
</evidence>
<dbReference type="OrthoDB" id="127311at2"/>
<keyword evidence="16" id="KW-0675">Receptor</keyword>
<evidence type="ECO:0000259" key="14">
    <source>
        <dbReference type="Pfam" id="PF00593"/>
    </source>
</evidence>
<dbReference type="Gene3D" id="2.40.170.20">
    <property type="entry name" value="TonB-dependent receptor, beta-barrel domain"/>
    <property type="match status" value="1"/>
</dbReference>
<proteinExistence type="inferred from homology"/>
<evidence type="ECO:0000313" key="16">
    <source>
        <dbReference type="EMBL" id="TFH67741.1"/>
    </source>
</evidence>
<evidence type="ECO:0000259" key="15">
    <source>
        <dbReference type="Pfam" id="PF07715"/>
    </source>
</evidence>
<dbReference type="InterPro" id="IPR012910">
    <property type="entry name" value="Plug_dom"/>
</dbReference>
<accession>A0A4Y8UHU8</accession>
<gene>
    <name evidence="16" type="ORF">E3W66_05680</name>
</gene>
<evidence type="ECO:0000256" key="3">
    <source>
        <dbReference type="ARBA" id="ARBA00022452"/>
    </source>
</evidence>
<dbReference type="GO" id="GO:0006826">
    <property type="term" value="P:iron ion transport"/>
    <property type="evidence" value="ECO:0007669"/>
    <property type="project" value="UniProtKB-KW"/>
</dbReference>
<keyword evidence="10 11" id="KW-0998">Cell outer membrane</keyword>
<keyword evidence="7" id="KW-0406">Ion transport</keyword>
<dbReference type="Pfam" id="PF00593">
    <property type="entry name" value="TonB_dep_Rec_b-barrel"/>
    <property type="match status" value="1"/>
</dbReference>
<evidence type="ECO:0000256" key="13">
    <source>
        <dbReference type="SAM" id="SignalP"/>
    </source>
</evidence>
<keyword evidence="17" id="KW-1185">Reference proteome</keyword>
<evidence type="ECO:0000256" key="11">
    <source>
        <dbReference type="PROSITE-ProRule" id="PRU01360"/>
    </source>
</evidence>
<keyword evidence="5 11" id="KW-0812">Transmembrane</keyword>
<protein>
    <submittedName>
        <fullName evidence="16">TonB-dependent receptor</fullName>
    </submittedName>
</protein>
<evidence type="ECO:0000256" key="10">
    <source>
        <dbReference type="ARBA" id="ARBA00023237"/>
    </source>
</evidence>
<feature type="chain" id="PRO_5021454157" evidence="13">
    <location>
        <begin position="30"/>
        <end position="826"/>
    </location>
</feature>
<feature type="domain" description="TonB-dependent receptor-like beta-barrel" evidence="14">
    <location>
        <begin position="309"/>
        <end position="789"/>
    </location>
</feature>
<reference evidence="16 17" key="1">
    <citation type="submission" date="2019-03" db="EMBL/GenBank/DDBJ databases">
        <title>Draft genome of Gammaproteobacteria bacterium LSUCC0057, a member of the SAR92 clade.</title>
        <authorList>
            <person name="Lanclos V.C."/>
            <person name="Doiron C."/>
            <person name="Henson M.W."/>
            <person name="Thrash J.C."/>
        </authorList>
    </citation>
    <scope>NUCLEOTIDE SEQUENCE [LARGE SCALE GENOMIC DNA]</scope>
    <source>
        <strain evidence="16 17">LSUCC0057</strain>
    </source>
</reference>
<evidence type="ECO:0000256" key="7">
    <source>
        <dbReference type="ARBA" id="ARBA00023065"/>
    </source>
</evidence>
<dbReference type="PANTHER" id="PTHR32552:SF81">
    <property type="entry name" value="TONB-DEPENDENT OUTER MEMBRANE RECEPTOR"/>
    <property type="match status" value="1"/>
</dbReference>
<evidence type="ECO:0000256" key="2">
    <source>
        <dbReference type="ARBA" id="ARBA00022448"/>
    </source>
</evidence>
<dbReference type="InterPro" id="IPR036942">
    <property type="entry name" value="Beta-barrel_TonB_sf"/>
</dbReference>
<keyword evidence="8 12" id="KW-0798">TonB box</keyword>
<feature type="signal peptide" evidence="13">
    <location>
        <begin position="1"/>
        <end position="29"/>
    </location>
</feature>
<dbReference type="PANTHER" id="PTHR32552">
    <property type="entry name" value="FERRICHROME IRON RECEPTOR-RELATED"/>
    <property type="match status" value="1"/>
</dbReference>
<name>A0A4Y8UHU8_9GAMM</name>
<evidence type="ECO:0000256" key="5">
    <source>
        <dbReference type="ARBA" id="ARBA00022692"/>
    </source>
</evidence>
<feature type="domain" description="TonB-dependent receptor plug" evidence="15">
    <location>
        <begin position="56"/>
        <end position="162"/>
    </location>
</feature>
<comment type="caution">
    <text evidence="16">The sequence shown here is derived from an EMBL/GenBank/DDBJ whole genome shotgun (WGS) entry which is preliminary data.</text>
</comment>